<gene>
    <name evidence="2" type="ORF">HJG60_010569</name>
</gene>
<evidence type="ECO:0000256" key="1">
    <source>
        <dbReference type="SAM" id="MobiDB-lite"/>
    </source>
</evidence>
<reference evidence="2 3" key="1">
    <citation type="journal article" date="2020" name="Nature">
        <title>Six reference-quality genomes reveal evolution of bat adaptations.</title>
        <authorList>
            <person name="Jebb D."/>
            <person name="Huang Z."/>
            <person name="Pippel M."/>
            <person name="Hughes G.M."/>
            <person name="Lavrichenko K."/>
            <person name="Devanna P."/>
            <person name="Winkler S."/>
            <person name="Jermiin L.S."/>
            <person name="Skirmuntt E.C."/>
            <person name="Katzourakis A."/>
            <person name="Burkitt-Gray L."/>
            <person name="Ray D.A."/>
            <person name="Sullivan K.A.M."/>
            <person name="Roscito J.G."/>
            <person name="Kirilenko B.M."/>
            <person name="Davalos L.M."/>
            <person name="Corthals A.P."/>
            <person name="Power M.L."/>
            <person name="Jones G."/>
            <person name="Ransome R.D."/>
            <person name="Dechmann D.K.N."/>
            <person name="Locatelli A.G."/>
            <person name="Puechmaille S.J."/>
            <person name="Fedrigo O."/>
            <person name="Jarvis E.D."/>
            <person name="Hiller M."/>
            <person name="Vernes S.C."/>
            <person name="Myers E.W."/>
            <person name="Teeling E.C."/>
        </authorList>
    </citation>
    <scope>NUCLEOTIDE SEQUENCE [LARGE SCALE GENOMIC DNA]</scope>
    <source>
        <strain evidence="2">Bat1K_MPI-CBG_1</strain>
    </source>
</reference>
<dbReference type="AlphaFoldDB" id="A0A834EF05"/>
<dbReference type="EMBL" id="JABVXQ010000004">
    <property type="protein sequence ID" value="KAF6114604.1"/>
    <property type="molecule type" value="Genomic_DNA"/>
</dbReference>
<comment type="caution">
    <text evidence="2">The sequence shown here is derived from an EMBL/GenBank/DDBJ whole genome shotgun (WGS) entry which is preliminary data.</text>
</comment>
<protein>
    <submittedName>
        <fullName evidence="2">Uncharacterized protein</fullName>
    </submittedName>
</protein>
<proteinExistence type="predicted"/>
<sequence>MKLSQLPKGGMQTLPLHHQKVPSVPVGPQRKAGLQGCSLPFHSCPQFRSKGDGAQEASIIKEAVTHNQRRCYLPPDVVSGTQGPHTSLPGLRDCQRSRLRRIPGKTKTVWDETRKSPTWHQNRASSKKQNLDLYSSCSRPAHDSGPSPTQW</sequence>
<feature type="region of interest" description="Disordered" evidence="1">
    <location>
        <begin position="1"/>
        <end position="29"/>
    </location>
</feature>
<dbReference type="Proteomes" id="UP000664940">
    <property type="component" value="Unassembled WGS sequence"/>
</dbReference>
<feature type="region of interest" description="Disordered" evidence="1">
    <location>
        <begin position="75"/>
        <end position="151"/>
    </location>
</feature>
<accession>A0A834EF05</accession>
<feature type="compositionally biased region" description="Polar residues" evidence="1">
    <location>
        <begin position="116"/>
        <end position="138"/>
    </location>
</feature>
<evidence type="ECO:0000313" key="3">
    <source>
        <dbReference type="Proteomes" id="UP000664940"/>
    </source>
</evidence>
<name>A0A834EF05_9CHIR</name>
<organism evidence="2 3">
    <name type="scientific">Phyllostomus discolor</name>
    <name type="common">pale spear-nosed bat</name>
    <dbReference type="NCBI Taxonomy" id="89673"/>
    <lineage>
        <taxon>Eukaryota</taxon>
        <taxon>Metazoa</taxon>
        <taxon>Chordata</taxon>
        <taxon>Craniata</taxon>
        <taxon>Vertebrata</taxon>
        <taxon>Euteleostomi</taxon>
        <taxon>Mammalia</taxon>
        <taxon>Eutheria</taxon>
        <taxon>Laurasiatheria</taxon>
        <taxon>Chiroptera</taxon>
        <taxon>Yangochiroptera</taxon>
        <taxon>Phyllostomidae</taxon>
        <taxon>Phyllostominae</taxon>
        <taxon>Phyllostomus</taxon>
    </lineage>
</organism>
<evidence type="ECO:0000313" key="2">
    <source>
        <dbReference type="EMBL" id="KAF6114604.1"/>
    </source>
</evidence>